<dbReference type="Pfam" id="PF10228">
    <property type="entry name" value="HPF1"/>
    <property type="match status" value="1"/>
</dbReference>
<feature type="region of interest" description="Disordered" evidence="6">
    <location>
        <begin position="22"/>
        <end position="92"/>
    </location>
</feature>
<dbReference type="GO" id="GO:0005694">
    <property type="term" value="C:chromosome"/>
    <property type="evidence" value="ECO:0007669"/>
    <property type="project" value="UniProtKB-SubCell"/>
</dbReference>
<dbReference type="GO" id="GO:0042393">
    <property type="term" value="F:histone binding"/>
    <property type="evidence" value="ECO:0007669"/>
    <property type="project" value="InterPro"/>
</dbReference>
<feature type="compositionally biased region" description="Low complexity" evidence="6">
    <location>
        <begin position="64"/>
        <end position="73"/>
    </location>
</feature>
<feature type="compositionally biased region" description="Basic and acidic residues" evidence="6">
    <location>
        <begin position="23"/>
        <end position="32"/>
    </location>
</feature>
<dbReference type="InParanoid" id="A0A1X7VWP7"/>
<accession>A0A1X7VWP7</accession>
<evidence type="ECO:0000259" key="7">
    <source>
        <dbReference type="Pfam" id="PF10283"/>
    </source>
</evidence>
<comment type="subcellular location">
    <subcellularLocation>
        <location evidence="2">Chromosome</location>
    </subcellularLocation>
    <subcellularLocation>
        <location evidence="1">Nucleus</location>
    </subcellularLocation>
</comment>
<comment type="similarity">
    <text evidence="3">Belongs to the HPF1 family.</text>
</comment>
<dbReference type="Pfam" id="PF10283">
    <property type="entry name" value="zf-CCHH"/>
    <property type="match status" value="1"/>
</dbReference>
<organism evidence="8">
    <name type="scientific">Amphimedon queenslandica</name>
    <name type="common">Sponge</name>
    <dbReference type="NCBI Taxonomy" id="400682"/>
    <lineage>
        <taxon>Eukaryota</taxon>
        <taxon>Metazoa</taxon>
        <taxon>Porifera</taxon>
        <taxon>Demospongiae</taxon>
        <taxon>Heteroscleromorpha</taxon>
        <taxon>Haplosclerida</taxon>
        <taxon>Niphatidae</taxon>
        <taxon>Amphimedon</taxon>
    </lineage>
</organism>
<dbReference type="AlphaFoldDB" id="A0A1X7VWP7"/>
<dbReference type="eggNOG" id="KOG3952">
    <property type="taxonomic scope" value="Eukaryota"/>
</dbReference>
<dbReference type="Proteomes" id="UP000007879">
    <property type="component" value="Unassembled WGS sequence"/>
</dbReference>
<dbReference type="GO" id="GO:0005634">
    <property type="term" value="C:nucleus"/>
    <property type="evidence" value="ECO:0007669"/>
    <property type="project" value="UniProtKB-SubCell"/>
</dbReference>
<keyword evidence="5" id="KW-0539">Nucleus</keyword>
<dbReference type="PANTHER" id="PTHR13386:SF1">
    <property type="entry name" value="HISTONE PARYLATION FACTOR 1"/>
    <property type="match status" value="1"/>
</dbReference>
<dbReference type="OrthoDB" id="416496at2759"/>
<dbReference type="InterPro" id="IPR019406">
    <property type="entry name" value="APLF_PBZ"/>
</dbReference>
<gene>
    <name evidence="8" type="primary">100633707</name>
</gene>
<dbReference type="EnsemblMetazoa" id="Aqu2.1.44301_001">
    <property type="protein sequence ID" value="Aqu2.1.44301_001"/>
    <property type="gene ID" value="Aqu2.1.44301"/>
</dbReference>
<evidence type="ECO:0000256" key="4">
    <source>
        <dbReference type="ARBA" id="ARBA00022454"/>
    </source>
</evidence>
<dbReference type="InterPro" id="IPR019361">
    <property type="entry name" value="HPF1"/>
</dbReference>
<protein>
    <recommendedName>
        <fullName evidence="7">PBZ-type domain-containing protein</fullName>
    </recommendedName>
</protein>
<evidence type="ECO:0000256" key="5">
    <source>
        <dbReference type="ARBA" id="ARBA00023242"/>
    </source>
</evidence>
<dbReference type="PANTHER" id="PTHR13386">
    <property type="entry name" value="HISTONE PARYLATION FACTOR 1"/>
    <property type="match status" value="1"/>
</dbReference>
<evidence type="ECO:0000313" key="9">
    <source>
        <dbReference type="Proteomes" id="UP000007879"/>
    </source>
</evidence>
<dbReference type="OMA" id="HKELHML"/>
<dbReference type="GO" id="GO:0072572">
    <property type="term" value="F:poly-ADP-D-ribose binding"/>
    <property type="evidence" value="ECO:0007669"/>
    <property type="project" value="TreeGrafter"/>
</dbReference>
<dbReference type="GO" id="GO:0006974">
    <property type="term" value="P:DNA damage response"/>
    <property type="evidence" value="ECO:0007669"/>
    <property type="project" value="InterPro"/>
</dbReference>
<feature type="domain" description="PBZ-type" evidence="7">
    <location>
        <begin position="7"/>
        <end position="31"/>
    </location>
</feature>
<evidence type="ECO:0000256" key="3">
    <source>
        <dbReference type="ARBA" id="ARBA00010803"/>
    </source>
</evidence>
<reference evidence="8" key="2">
    <citation type="submission" date="2017-05" db="UniProtKB">
        <authorList>
            <consortium name="EnsemblMetazoa"/>
        </authorList>
    </citation>
    <scope>IDENTIFICATION</scope>
</reference>
<evidence type="ECO:0000313" key="8">
    <source>
        <dbReference type="EnsemblMetazoa" id="Aqu2.1.44301_001"/>
    </source>
</evidence>
<evidence type="ECO:0000256" key="1">
    <source>
        <dbReference type="ARBA" id="ARBA00004123"/>
    </source>
</evidence>
<keyword evidence="9" id="KW-1185">Reference proteome</keyword>
<evidence type="ECO:0000256" key="2">
    <source>
        <dbReference type="ARBA" id="ARBA00004286"/>
    </source>
</evidence>
<dbReference type="KEGG" id="aqu:100633707"/>
<dbReference type="STRING" id="400682.A0A1X7VWP7"/>
<evidence type="ECO:0000256" key="6">
    <source>
        <dbReference type="SAM" id="MobiDB-lite"/>
    </source>
</evidence>
<dbReference type="EnsemblMetazoa" id="XM_003382325.3">
    <property type="protein sequence ID" value="XP_003382373.1"/>
    <property type="gene ID" value="LOC100633707"/>
</dbReference>
<name>A0A1X7VWP7_AMPQE</name>
<keyword evidence="4" id="KW-0158">Chromosome</keyword>
<proteinExistence type="inferred from homology"/>
<reference evidence="9" key="1">
    <citation type="journal article" date="2010" name="Nature">
        <title>The Amphimedon queenslandica genome and the evolution of animal complexity.</title>
        <authorList>
            <person name="Srivastava M."/>
            <person name="Simakov O."/>
            <person name="Chapman J."/>
            <person name="Fahey B."/>
            <person name="Gauthier M.E."/>
            <person name="Mitros T."/>
            <person name="Richards G.S."/>
            <person name="Conaco C."/>
            <person name="Dacre M."/>
            <person name="Hellsten U."/>
            <person name="Larroux C."/>
            <person name="Putnam N.H."/>
            <person name="Stanke M."/>
            <person name="Adamska M."/>
            <person name="Darling A."/>
            <person name="Degnan S.M."/>
            <person name="Oakley T.H."/>
            <person name="Plachetzki D.C."/>
            <person name="Zhai Y."/>
            <person name="Adamski M."/>
            <person name="Calcino A."/>
            <person name="Cummins S.F."/>
            <person name="Goodstein D.M."/>
            <person name="Harris C."/>
            <person name="Jackson D.J."/>
            <person name="Leys S.P."/>
            <person name="Shu S."/>
            <person name="Woodcroft B.J."/>
            <person name="Vervoort M."/>
            <person name="Kosik K.S."/>
            <person name="Manning G."/>
            <person name="Degnan B.M."/>
            <person name="Rokhsar D.S."/>
        </authorList>
    </citation>
    <scope>NUCLEOTIDE SEQUENCE [LARGE SCALE GENOMIC DNA]</scope>
</reference>
<sequence length="406" mass="45649">MAAGESKPECKYGSACYRKNPQHFKDYSHPAEDLSLSGQHHNNVDKSEDVPASLPATRKRVRSLSDSGGSSQSKRNMEPLSEEGSTDKVSVISSEDDVKENIKRKFLVQMPDDFYQFWEFCKIMKPSDPLNSLSSIDMQLVGPYHELAGLLPASSQCVLHYRYYYDPPELITVLARDETSEKNVTGYHIGYYRDEPNGVSDTFMVCNTSSEGCQLKHCGLNIFAAVKKEVSIALKKPDLSKDCRKELKALETSLVDKGTELGLNMKDIKPSGRKTVSVCFNGIGMNVPVDPQLDVGYRPLTMTNRELRQLLDKIVSCKNNSAKEKLQDSLQELVTFVQFANDECDYGMGLELGTDLFCHGDQQFHDLILQTLPLAYDLLGRKEYGLIIQEHLNDRNKDPLILNIDK</sequence>